<dbReference type="GO" id="GO:0006308">
    <property type="term" value="P:DNA catabolic process"/>
    <property type="evidence" value="ECO:0007669"/>
    <property type="project" value="UniProtKB-UniRule"/>
</dbReference>
<dbReference type="PANTHER" id="PTHR34137:SF1">
    <property type="entry name" value="EXODEOXYRIBONUCLEASE 7 SMALL SUBUNIT"/>
    <property type="match status" value="1"/>
</dbReference>
<protein>
    <recommendedName>
        <fullName evidence="6">Exodeoxyribonuclease 7 small subunit</fullName>
        <ecNumber evidence="6">3.1.11.6</ecNumber>
    </recommendedName>
    <alternativeName>
        <fullName evidence="6">Exodeoxyribonuclease VII small subunit</fullName>
        <shortName evidence="6">Exonuclease VII small subunit</shortName>
    </alternativeName>
</protein>
<dbReference type="InParanoid" id="H1XPG0"/>
<dbReference type="Pfam" id="PF02609">
    <property type="entry name" value="Exonuc_VII_S"/>
    <property type="match status" value="1"/>
</dbReference>
<dbReference type="Proteomes" id="UP000004671">
    <property type="component" value="Chromosome"/>
</dbReference>
<keyword evidence="3 6" id="KW-0540">Nuclease</keyword>
<evidence type="ECO:0000256" key="2">
    <source>
        <dbReference type="ARBA" id="ARBA00022490"/>
    </source>
</evidence>
<dbReference type="InterPro" id="IPR037004">
    <property type="entry name" value="Exonuc_VII_ssu_sf"/>
</dbReference>
<dbReference type="SUPFAM" id="SSF116842">
    <property type="entry name" value="XseB-like"/>
    <property type="match status" value="1"/>
</dbReference>
<dbReference type="NCBIfam" id="TIGR01280">
    <property type="entry name" value="xseB"/>
    <property type="match status" value="1"/>
</dbReference>
<keyword evidence="9" id="KW-1185">Reference proteome</keyword>
<dbReference type="eggNOG" id="COG1722">
    <property type="taxonomic scope" value="Bacteria"/>
</dbReference>
<comment type="catalytic activity">
    <reaction evidence="6">
        <text>Exonucleolytic cleavage in either 5'- to 3'- or 3'- to 5'-direction to yield nucleoside 5'-phosphates.</text>
        <dbReference type="EC" id="3.1.11.6"/>
    </reaction>
</comment>
<dbReference type="GO" id="GO:0008855">
    <property type="term" value="F:exodeoxyribonuclease VII activity"/>
    <property type="evidence" value="ECO:0007669"/>
    <property type="project" value="UniProtKB-UniRule"/>
</dbReference>
<dbReference type="PIRSF" id="PIRSF006488">
    <property type="entry name" value="Exonuc_VII_S"/>
    <property type="match status" value="1"/>
</dbReference>
<evidence type="ECO:0000256" key="3">
    <source>
        <dbReference type="ARBA" id="ARBA00022722"/>
    </source>
</evidence>
<comment type="similarity">
    <text evidence="1 6">Belongs to the XseB family.</text>
</comment>
<dbReference type="RefSeq" id="WP_006930925.1">
    <property type="nucleotide sequence ID" value="NZ_CM001402.1"/>
</dbReference>
<evidence type="ECO:0000313" key="8">
    <source>
        <dbReference type="EMBL" id="EHO43331.1"/>
    </source>
</evidence>
<evidence type="ECO:0000313" key="7">
    <source>
        <dbReference type="EMBL" id="APF19439.1"/>
    </source>
</evidence>
<evidence type="ECO:0000313" key="10">
    <source>
        <dbReference type="Proteomes" id="UP000183868"/>
    </source>
</evidence>
<dbReference type="NCBIfam" id="NF002140">
    <property type="entry name" value="PRK00977.1-4"/>
    <property type="match status" value="1"/>
</dbReference>
<reference evidence="8 9" key="1">
    <citation type="submission" date="2011-09" db="EMBL/GenBank/DDBJ databases">
        <title>The permanent draft genome of Caldithrix abyssi DSM 13497.</title>
        <authorList>
            <consortium name="US DOE Joint Genome Institute (JGI-PGF)"/>
            <person name="Lucas S."/>
            <person name="Han J."/>
            <person name="Lapidus A."/>
            <person name="Bruce D."/>
            <person name="Goodwin L."/>
            <person name="Pitluck S."/>
            <person name="Peters L."/>
            <person name="Kyrpides N."/>
            <person name="Mavromatis K."/>
            <person name="Ivanova N."/>
            <person name="Mikhailova N."/>
            <person name="Chertkov O."/>
            <person name="Detter J.C."/>
            <person name="Tapia R."/>
            <person name="Han C."/>
            <person name="Land M."/>
            <person name="Hauser L."/>
            <person name="Markowitz V."/>
            <person name="Cheng J.-F."/>
            <person name="Hugenholtz P."/>
            <person name="Woyke T."/>
            <person name="Wu D."/>
            <person name="Spring S."/>
            <person name="Brambilla E."/>
            <person name="Klenk H.-P."/>
            <person name="Eisen J.A."/>
        </authorList>
    </citation>
    <scope>NUCLEOTIDE SEQUENCE [LARGE SCALE GENOMIC DNA]</scope>
    <source>
        <strain evidence="8 9">DSM 13497</strain>
    </source>
</reference>
<dbReference type="STRING" id="880073.Cabys_2691"/>
<dbReference type="OrthoDB" id="49164at2"/>
<dbReference type="KEGG" id="caby:Cabys_2691"/>
<dbReference type="HOGENOM" id="CLU_145918_0_3_0"/>
<keyword evidence="2 6" id="KW-0963">Cytoplasm</keyword>
<evidence type="ECO:0000256" key="1">
    <source>
        <dbReference type="ARBA" id="ARBA00009998"/>
    </source>
</evidence>
<organism evidence="8 9">
    <name type="scientific">Caldithrix abyssi DSM 13497</name>
    <dbReference type="NCBI Taxonomy" id="880073"/>
    <lineage>
        <taxon>Bacteria</taxon>
        <taxon>Pseudomonadati</taxon>
        <taxon>Calditrichota</taxon>
        <taxon>Calditrichia</taxon>
        <taxon>Calditrichales</taxon>
        <taxon>Calditrichaceae</taxon>
        <taxon>Caldithrix</taxon>
    </lineage>
</organism>
<dbReference type="InterPro" id="IPR003761">
    <property type="entry name" value="Exonuc_VII_S"/>
</dbReference>
<dbReference type="EMBL" id="CM001402">
    <property type="protein sequence ID" value="EHO43331.1"/>
    <property type="molecule type" value="Genomic_DNA"/>
</dbReference>
<dbReference type="GO" id="GO:0005829">
    <property type="term" value="C:cytosol"/>
    <property type="evidence" value="ECO:0007669"/>
    <property type="project" value="TreeGrafter"/>
</dbReference>
<dbReference type="FunCoup" id="H1XPG0">
    <property type="interactions" value="328"/>
</dbReference>
<dbReference type="EC" id="3.1.11.6" evidence="6"/>
<dbReference type="Proteomes" id="UP000183868">
    <property type="component" value="Chromosome"/>
</dbReference>
<keyword evidence="4 6" id="KW-0378">Hydrolase</keyword>
<dbReference type="EMBL" id="CP018099">
    <property type="protein sequence ID" value="APF19439.1"/>
    <property type="molecule type" value="Genomic_DNA"/>
</dbReference>
<comment type="subcellular location">
    <subcellularLocation>
        <location evidence="6">Cytoplasm</location>
    </subcellularLocation>
</comment>
<dbReference type="HAMAP" id="MF_00337">
    <property type="entry name" value="Exonuc_7_S"/>
    <property type="match status" value="1"/>
</dbReference>
<comment type="subunit">
    <text evidence="6">Heterooligomer composed of large and small subunits.</text>
</comment>
<evidence type="ECO:0000313" key="9">
    <source>
        <dbReference type="Proteomes" id="UP000004671"/>
    </source>
</evidence>
<name>H1XPG0_CALAY</name>
<reference evidence="7 10" key="2">
    <citation type="submission" date="2016-11" db="EMBL/GenBank/DDBJ databases">
        <title>Genomic analysis of Caldithrix abyssi and proposal of a novel bacterial phylum Caldithrichaeota.</title>
        <authorList>
            <person name="Kublanov I."/>
            <person name="Sigalova O."/>
            <person name="Gavrilov S."/>
            <person name="Lebedinsky A."/>
            <person name="Ivanova N."/>
            <person name="Daum C."/>
            <person name="Reddy T."/>
            <person name="Klenk H.P."/>
            <person name="Goker M."/>
            <person name="Reva O."/>
            <person name="Miroshnichenko M."/>
            <person name="Kyprides N."/>
            <person name="Woyke T."/>
            <person name="Gelfand M."/>
        </authorList>
    </citation>
    <scope>NUCLEOTIDE SEQUENCE [LARGE SCALE GENOMIC DNA]</scope>
    <source>
        <strain evidence="7 10">LF13</strain>
    </source>
</reference>
<sequence length="73" mass="8108">MAAKKMTFEEALARLEEIVGKLESGEISLDKSIKAFEEGQKLVQFCLQKLNEAETKVKKLSQDGDGNFNSSDL</sequence>
<dbReference type="AlphaFoldDB" id="H1XPG0"/>
<evidence type="ECO:0000256" key="5">
    <source>
        <dbReference type="ARBA" id="ARBA00022839"/>
    </source>
</evidence>
<keyword evidence="5 6" id="KW-0269">Exonuclease</keyword>
<dbReference type="Gene3D" id="1.10.287.1040">
    <property type="entry name" value="Exonuclease VII, small subunit"/>
    <property type="match status" value="1"/>
</dbReference>
<proteinExistence type="inferred from homology"/>
<evidence type="ECO:0000256" key="4">
    <source>
        <dbReference type="ARBA" id="ARBA00022801"/>
    </source>
</evidence>
<accession>H1XPG0</accession>
<dbReference type="PaxDb" id="880073-Calab_3734"/>
<gene>
    <name evidence="6 7" type="primary">xseB</name>
    <name evidence="7" type="ORF">Cabys_2691</name>
    <name evidence="8" type="ORF">Calab_3734</name>
</gene>
<comment type="function">
    <text evidence="6">Bidirectionally degrades single-stranded DNA into large acid-insoluble oligonucleotides, which are then degraded further into small acid-soluble oligonucleotides.</text>
</comment>
<evidence type="ECO:0000256" key="6">
    <source>
        <dbReference type="HAMAP-Rule" id="MF_00337"/>
    </source>
</evidence>
<dbReference type="PANTHER" id="PTHR34137">
    <property type="entry name" value="EXODEOXYRIBONUCLEASE 7 SMALL SUBUNIT"/>
    <property type="match status" value="1"/>
</dbReference>
<dbReference type="GO" id="GO:0009318">
    <property type="term" value="C:exodeoxyribonuclease VII complex"/>
    <property type="evidence" value="ECO:0007669"/>
    <property type="project" value="UniProtKB-UniRule"/>
</dbReference>